<keyword evidence="2" id="KW-1185">Reference proteome</keyword>
<dbReference type="RefSeq" id="WP_008420327.1">
    <property type="nucleotide sequence ID" value="NZ_AOIA01000023.1"/>
</dbReference>
<dbReference type="InterPro" id="IPR007561">
    <property type="entry name" value="Cell_div_SepF/SepF-rel"/>
</dbReference>
<protein>
    <recommendedName>
        <fullName evidence="3">DUF552 domain-containing protein</fullName>
    </recommendedName>
</protein>
<dbReference type="OrthoDB" id="56189at2157"/>
<evidence type="ECO:0000313" key="1">
    <source>
        <dbReference type="EMBL" id="ELY65600.1"/>
    </source>
</evidence>
<dbReference type="PATRIC" id="fig|1227498.3.peg.594"/>
<sequence>MGFMDKIVGGGGGQVSTTTGDYVELNLDDVSTESAEARTQVRIAEIAGQADAVAIKDAVYDGDIVFADITRLRTNDSTVEHIVDELRQVAQEVDGDIVRKGDDQIIVTPAGVRINRTKLGQDS</sequence>
<dbReference type="Pfam" id="PF04472">
    <property type="entry name" value="SepF"/>
    <property type="match status" value="1"/>
</dbReference>
<dbReference type="InterPro" id="IPR012426">
    <property type="entry name" value="SepF_arc"/>
</dbReference>
<gene>
    <name evidence="1" type="ORF">C492_02934</name>
</gene>
<dbReference type="Proteomes" id="UP000011531">
    <property type="component" value="Unassembled WGS sequence"/>
</dbReference>
<organism evidence="1 2">
    <name type="scientific">Natronococcus jeotgali DSM 18795</name>
    <dbReference type="NCBI Taxonomy" id="1227498"/>
    <lineage>
        <taxon>Archaea</taxon>
        <taxon>Methanobacteriati</taxon>
        <taxon>Methanobacteriota</taxon>
        <taxon>Stenosarchaea group</taxon>
        <taxon>Halobacteria</taxon>
        <taxon>Halobacteriales</taxon>
        <taxon>Natrialbaceae</taxon>
        <taxon>Natronococcus</taxon>
    </lineage>
</organism>
<proteinExistence type="predicted"/>
<dbReference type="AlphaFoldDB" id="L9XV25"/>
<comment type="caution">
    <text evidence="1">The sequence shown here is derived from an EMBL/GenBank/DDBJ whole genome shotgun (WGS) entry which is preliminary data.</text>
</comment>
<dbReference type="PIRSF" id="PIRSF019313">
    <property type="entry name" value="UCP019313"/>
    <property type="match status" value="1"/>
</dbReference>
<dbReference type="STRING" id="1227498.C492_02934"/>
<evidence type="ECO:0000313" key="2">
    <source>
        <dbReference type="Proteomes" id="UP000011531"/>
    </source>
</evidence>
<dbReference type="InterPro" id="IPR038594">
    <property type="entry name" value="SepF-like_sf"/>
</dbReference>
<reference evidence="1 2" key="1">
    <citation type="journal article" date="2014" name="PLoS Genet.">
        <title>Phylogenetically driven sequencing of extremely halophilic archaea reveals strategies for static and dynamic osmo-response.</title>
        <authorList>
            <person name="Becker E.A."/>
            <person name="Seitzer P.M."/>
            <person name="Tritt A."/>
            <person name="Larsen D."/>
            <person name="Krusor M."/>
            <person name="Yao A.I."/>
            <person name="Wu D."/>
            <person name="Madern D."/>
            <person name="Eisen J.A."/>
            <person name="Darling A.E."/>
            <person name="Facciotti M.T."/>
        </authorList>
    </citation>
    <scope>NUCLEOTIDE SEQUENCE [LARGE SCALE GENOMIC DNA]</scope>
    <source>
        <strain evidence="1 2">DSM 18795</strain>
    </source>
</reference>
<accession>L9XV25</accession>
<dbReference type="Gene3D" id="3.30.110.150">
    <property type="entry name" value="SepF-like protein"/>
    <property type="match status" value="1"/>
</dbReference>
<name>L9XV25_9EURY</name>
<dbReference type="EMBL" id="AOIA01000023">
    <property type="protein sequence ID" value="ELY65600.1"/>
    <property type="molecule type" value="Genomic_DNA"/>
</dbReference>
<evidence type="ECO:0008006" key="3">
    <source>
        <dbReference type="Google" id="ProtNLM"/>
    </source>
</evidence>